<accession>A0A0B6ZH97</accession>
<reference evidence="2" key="1">
    <citation type="submission" date="2014-12" db="EMBL/GenBank/DDBJ databases">
        <title>Insight into the proteome of Arion vulgaris.</title>
        <authorList>
            <person name="Aradska J."/>
            <person name="Bulat T."/>
            <person name="Smidak R."/>
            <person name="Sarate P."/>
            <person name="Gangsoo J."/>
            <person name="Sialana F."/>
            <person name="Bilban M."/>
            <person name="Lubec G."/>
        </authorList>
    </citation>
    <scope>NUCLEOTIDE SEQUENCE</scope>
    <source>
        <tissue evidence="2">Skin</tissue>
    </source>
</reference>
<dbReference type="EMBL" id="HACG01021043">
    <property type="protein sequence ID" value="CEK67908.1"/>
    <property type="molecule type" value="Transcribed_RNA"/>
</dbReference>
<feature type="non-terminal residue" evidence="2">
    <location>
        <position position="1"/>
    </location>
</feature>
<dbReference type="PANTHER" id="PTHR24020:SF84">
    <property type="entry name" value="VWFA DOMAIN-CONTAINING PROTEIN"/>
    <property type="match status" value="1"/>
</dbReference>
<dbReference type="InterPro" id="IPR002035">
    <property type="entry name" value="VWF_A"/>
</dbReference>
<dbReference type="PANTHER" id="PTHR24020">
    <property type="entry name" value="COLLAGEN ALPHA"/>
    <property type="match status" value="1"/>
</dbReference>
<feature type="domain" description="VWFA" evidence="1">
    <location>
        <begin position="109"/>
        <end position="282"/>
    </location>
</feature>
<dbReference type="CDD" id="cd01450">
    <property type="entry name" value="vWFA_subfamily_ECM"/>
    <property type="match status" value="1"/>
</dbReference>
<gene>
    <name evidence="2" type="primary">ORF64370</name>
</gene>
<sequence length="290" mass="31621">TQGFLTSPQLGARNVPKILIVITDGQSNNIARTITEADNLRKKNITLLSVGVGALNQIELLGIAENEKNVFNVKTFSVLDTIRGEITQRVCDVPEAPEVKPCTDNFLFDLVFVIDSSNKLGSGIYEINYVFVSYLIRAFRIDENSTKVALLLYDGKPVTVFNLTSSINIIYQSLVSAPNKTINTNTYLGLIEALKFFDPVYGGRPNANKAIIFVTDGQSNDPINIIQQAEQVKNQGVNVFTIGILPEADDVELSIIASKPEYNFSPNGYGNLVSLAGIVSDFVCKAPPAI</sequence>
<dbReference type="InterPro" id="IPR050525">
    <property type="entry name" value="ECM_Assembly_Org"/>
</dbReference>
<feature type="domain" description="VWFA" evidence="1">
    <location>
        <begin position="1"/>
        <end position="86"/>
    </location>
</feature>
<evidence type="ECO:0000259" key="1">
    <source>
        <dbReference type="PROSITE" id="PS50234"/>
    </source>
</evidence>
<evidence type="ECO:0000313" key="2">
    <source>
        <dbReference type="EMBL" id="CEK67908.1"/>
    </source>
</evidence>
<dbReference type="PRINTS" id="PR00453">
    <property type="entry name" value="VWFADOMAIN"/>
</dbReference>
<dbReference type="InterPro" id="IPR036465">
    <property type="entry name" value="vWFA_dom_sf"/>
</dbReference>
<dbReference type="AlphaFoldDB" id="A0A0B6ZH97"/>
<dbReference type="SMART" id="SM00327">
    <property type="entry name" value="VWA"/>
    <property type="match status" value="1"/>
</dbReference>
<name>A0A0B6ZH97_9EUPU</name>
<dbReference type="SUPFAM" id="SSF53300">
    <property type="entry name" value="vWA-like"/>
    <property type="match status" value="2"/>
</dbReference>
<dbReference type="Pfam" id="PF00092">
    <property type="entry name" value="VWA"/>
    <property type="match status" value="2"/>
</dbReference>
<organism evidence="2">
    <name type="scientific">Arion vulgaris</name>
    <dbReference type="NCBI Taxonomy" id="1028688"/>
    <lineage>
        <taxon>Eukaryota</taxon>
        <taxon>Metazoa</taxon>
        <taxon>Spiralia</taxon>
        <taxon>Lophotrochozoa</taxon>
        <taxon>Mollusca</taxon>
        <taxon>Gastropoda</taxon>
        <taxon>Heterobranchia</taxon>
        <taxon>Euthyneura</taxon>
        <taxon>Panpulmonata</taxon>
        <taxon>Eupulmonata</taxon>
        <taxon>Stylommatophora</taxon>
        <taxon>Helicina</taxon>
        <taxon>Arionoidea</taxon>
        <taxon>Arionidae</taxon>
        <taxon>Arion</taxon>
    </lineage>
</organism>
<dbReference type="Gene3D" id="3.40.50.410">
    <property type="entry name" value="von Willebrand factor, type A domain"/>
    <property type="match status" value="2"/>
</dbReference>
<dbReference type="PROSITE" id="PS50234">
    <property type="entry name" value="VWFA"/>
    <property type="match status" value="2"/>
</dbReference>
<protein>
    <recommendedName>
        <fullName evidence="1">VWFA domain-containing protein</fullName>
    </recommendedName>
</protein>
<proteinExistence type="predicted"/>